<dbReference type="EMBL" id="JBHSDI010000052">
    <property type="protein sequence ID" value="MFC4260208.1"/>
    <property type="molecule type" value="Genomic_DNA"/>
</dbReference>
<evidence type="ECO:0008006" key="3">
    <source>
        <dbReference type="Google" id="ProtNLM"/>
    </source>
</evidence>
<reference evidence="2" key="1">
    <citation type="journal article" date="2019" name="Int. J. Syst. Evol. Microbiol.">
        <title>The Global Catalogue of Microorganisms (GCM) 10K type strain sequencing project: providing services to taxonomists for standard genome sequencing and annotation.</title>
        <authorList>
            <consortium name="The Broad Institute Genomics Platform"/>
            <consortium name="The Broad Institute Genome Sequencing Center for Infectious Disease"/>
            <person name="Wu L."/>
            <person name="Ma J."/>
        </authorList>
    </citation>
    <scope>NUCLEOTIDE SEQUENCE [LARGE SCALE GENOMIC DNA]</scope>
    <source>
        <strain evidence="2">CECT 7297</strain>
    </source>
</reference>
<dbReference type="RefSeq" id="WP_379888506.1">
    <property type="nucleotide sequence ID" value="NZ_JBHSDI010000052.1"/>
</dbReference>
<evidence type="ECO:0000313" key="2">
    <source>
        <dbReference type="Proteomes" id="UP001595798"/>
    </source>
</evidence>
<protein>
    <recommendedName>
        <fullName evidence="3">Lipoprotein</fullName>
    </recommendedName>
</protein>
<organism evidence="1 2">
    <name type="scientific">Marinobacter lacisalsi</name>
    <dbReference type="NCBI Taxonomy" id="475979"/>
    <lineage>
        <taxon>Bacteria</taxon>
        <taxon>Pseudomonadati</taxon>
        <taxon>Pseudomonadota</taxon>
        <taxon>Gammaproteobacteria</taxon>
        <taxon>Pseudomonadales</taxon>
        <taxon>Marinobacteraceae</taxon>
        <taxon>Marinobacter</taxon>
    </lineage>
</organism>
<name>A0ABV8QKE1_9GAMM</name>
<evidence type="ECO:0000313" key="1">
    <source>
        <dbReference type="EMBL" id="MFC4260208.1"/>
    </source>
</evidence>
<accession>A0ABV8QKE1</accession>
<dbReference type="Proteomes" id="UP001595798">
    <property type="component" value="Unassembled WGS sequence"/>
</dbReference>
<proteinExistence type="predicted"/>
<dbReference type="PROSITE" id="PS51257">
    <property type="entry name" value="PROKAR_LIPOPROTEIN"/>
    <property type="match status" value="1"/>
</dbReference>
<sequence>MRIILLSMGLVIGLAGCERSAAQDAEAYNRLCELYGEAQKDGQEGFARVNALANRVENELPEINTFFQYLSELPPDEAFASLKAKASKKVGRDWECEAARQFYAQ</sequence>
<gene>
    <name evidence="1" type="ORF">ACFOZ5_14390</name>
</gene>
<keyword evidence="2" id="KW-1185">Reference proteome</keyword>
<comment type="caution">
    <text evidence="1">The sequence shown here is derived from an EMBL/GenBank/DDBJ whole genome shotgun (WGS) entry which is preliminary data.</text>
</comment>